<gene>
    <name evidence="1" type="ORF">GXP67_28465</name>
</gene>
<dbReference type="Pfam" id="PF01126">
    <property type="entry name" value="Heme_oxygenase"/>
    <property type="match status" value="1"/>
</dbReference>
<dbReference type="CDD" id="cd19166">
    <property type="entry name" value="HemeO-bac"/>
    <property type="match status" value="1"/>
</dbReference>
<dbReference type="AlphaFoldDB" id="A0A6C0GQF3"/>
<dbReference type="InterPro" id="IPR016053">
    <property type="entry name" value="Haem_Oase-like"/>
</dbReference>
<evidence type="ECO:0000313" key="2">
    <source>
        <dbReference type="Proteomes" id="UP000480178"/>
    </source>
</evidence>
<dbReference type="GO" id="GO:0006788">
    <property type="term" value="P:heme oxidation"/>
    <property type="evidence" value="ECO:0007669"/>
    <property type="project" value="InterPro"/>
</dbReference>
<evidence type="ECO:0000313" key="1">
    <source>
        <dbReference type="EMBL" id="QHT70305.1"/>
    </source>
</evidence>
<protein>
    <submittedName>
        <fullName evidence="1">Biliverdin-producing heme oxygenase</fullName>
    </submittedName>
</protein>
<proteinExistence type="predicted"/>
<dbReference type="SUPFAM" id="SSF48613">
    <property type="entry name" value="Heme oxygenase-like"/>
    <property type="match status" value="1"/>
</dbReference>
<dbReference type="RefSeq" id="WP_162446285.1">
    <property type="nucleotide sequence ID" value="NZ_CP048222.1"/>
</dbReference>
<dbReference type="KEGG" id="rhoz:GXP67_28465"/>
<name>A0A6C0GQF3_9BACT</name>
<dbReference type="InterPro" id="IPR016084">
    <property type="entry name" value="Haem_Oase-like_multi-hlx"/>
</dbReference>
<dbReference type="GO" id="GO:0004392">
    <property type="term" value="F:heme oxygenase (decyclizing) activity"/>
    <property type="evidence" value="ECO:0007669"/>
    <property type="project" value="InterPro"/>
</dbReference>
<sequence length="191" mass="21530">MITQELRNKTEENHLRLEQSPILLPLSEGSLTRDNYIVILQHFYGFFQPLESALQAFAIHTHLPDFASRRKASLLSIDLKALLGSDYTTPTLSNSLPDIENISQAMGCLYVMEGSTLGGKMIYNRVQQHLGLDYTNGASFFYGYGSETGQKWKSFQQALISFSSTFHTDQDIITAANDTFTTFKKWLDTGQ</sequence>
<keyword evidence="2" id="KW-1185">Reference proteome</keyword>
<dbReference type="Gene3D" id="1.20.910.10">
    <property type="entry name" value="Heme oxygenase-like"/>
    <property type="match status" value="1"/>
</dbReference>
<dbReference type="EMBL" id="CP048222">
    <property type="protein sequence ID" value="QHT70305.1"/>
    <property type="molecule type" value="Genomic_DNA"/>
</dbReference>
<reference evidence="1 2" key="1">
    <citation type="submission" date="2020-01" db="EMBL/GenBank/DDBJ databases">
        <authorList>
            <person name="Kim M.K."/>
        </authorList>
    </citation>
    <scope>NUCLEOTIDE SEQUENCE [LARGE SCALE GENOMIC DNA]</scope>
    <source>
        <strain evidence="1 2">172606-1</strain>
    </source>
</reference>
<accession>A0A6C0GQF3</accession>
<dbReference type="Proteomes" id="UP000480178">
    <property type="component" value="Chromosome"/>
</dbReference>
<organism evidence="1 2">
    <name type="scientific">Rhodocytophaga rosea</name>
    <dbReference type="NCBI Taxonomy" id="2704465"/>
    <lineage>
        <taxon>Bacteria</taxon>
        <taxon>Pseudomonadati</taxon>
        <taxon>Bacteroidota</taxon>
        <taxon>Cytophagia</taxon>
        <taxon>Cytophagales</taxon>
        <taxon>Rhodocytophagaceae</taxon>
        <taxon>Rhodocytophaga</taxon>
    </lineage>
</organism>